<dbReference type="AlphaFoldDB" id="A0A6A4W1U1"/>
<evidence type="ECO:0000256" key="3">
    <source>
        <dbReference type="ARBA" id="ARBA00022737"/>
    </source>
</evidence>
<keyword evidence="3" id="KW-0677">Repeat</keyword>
<evidence type="ECO:0000256" key="1">
    <source>
        <dbReference type="ARBA" id="ARBA00022669"/>
    </source>
</evidence>
<dbReference type="Pfam" id="PF01607">
    <property type="entry name" value="CBM_14"/>
    <property type="match status" value="1"/>
</dbReference>
<dbReference type="Gene3D" id="3.20.20.80">
    <property type="entry name" value="Glycosidases"/>
    <property type="match status" value="1"/>
</dbReference>
<dbReference type="GO" id="GO:0008061">
    <property type="term" value="F:chitin binding"/>
    <property type="evidence" value="ECO:0007669"/>
    <property type="project" value="UniProtKB-KW"/>
</dbReference>
<evidence type="ECO:0000313" key="9">
    <source>
        <dbReference type="EMBL" id="KAF0299209.1"/>
    </source>
</evidence>
<keyword evidence="10" id="KW-1185">Reference proteome</keyword>
<evidence type="ECO:0000256" key="4">
    <source>
        <dbReference type="ARBA" id="ARBA00023157"/>
    </source>
</evidence>
<proteinExistence type="predicted"/>
<keyword evidence="2" id="KW-0732">Signal</keyword>
<evidence type="ECO:0000313" key="8">
    <source>
        <dbReference type="EMBL" id="KAF0293687.1"/>
    </source>
</evidence>
<dbReference type="EMBL" id="VIIS01001384">
    <property type="protein sequence ID" value="KAF0299209.1"/>
    <property type="molecule type" value="Genomic_DNA"/>
</dbReference>
<protein>
    <submittedName>
        <fullName evidence="9">Endochitinase</fullName>
    </submittedName>
</protein>
<dbReference type="PROSITE" id="PS50940">
    <property type="entry name" value="CHIT_BIND_II"/>
    <property type="match status" value="1"/>
</dbReference>
<reference evidence="9 10" key="1">
    <citation type="submission" date="2019-07" db="EMBL/GenBank/DDBJ databases">
        <title>Draft genome assembly of a fouling barnacle, Amphibalanus amphitrite (Darwin, 1854): The first reference genome for Thecostraca.</title>
        <authorList>
            <person name="Kim W."/>
        </authorList>
    </citation>
    <scope>NUCLEOTIDE SEQUENCE [LARGE SCALE GENOMIC DNA]</scope>
    <source>
        <strain evidence="9">SNU_AA5</strain>
        <tissue evidence="9">Soma without cirri and trophi</tissue>
    </source>
</reference>
<name>A0A6A4W1U1_AMPAM</name>
<dbReference type="InterPro" id="IPR002557">
    <property type="entry name" value="Chitin-bd_dom"/>
</dbReference>
<dbReference type="InterPro" id="IPR036508">
    <property type="entry name" value="Chitin-bd_dom_sf"/>
</dbReference>
<dbReference type="InterPro" id="IPR051940">
    <property type="entry name" value="Chitin_bind-dev_reg"/>
</dbReference>
<organism evidence="9 10">
    <name type="scientific">Amphibalanus amphitrite</name>
    <name type="common">Striped barnacle</name>
    <name type="synonym">Balanus amphitrite</name>
    <dbReference type="NCBI Taxonomy" id="1232801"/>
    <lineage>
        <taxon>Eukaryota</taxon>
        <taxon>Metazoa</taxon>
        <taxon>Ecdysozoa</taxon>
        <taxon>Arthropoda</taxon>
        <taxon>Crustacea</taxon>
        <taxon>Multicrustacea</taxon>
        <taxon>Cirripedia</taxon>
        <taxon>Thoracica</taxon>
        <taxon>Thoracicalcarea</taxon>
        <taxon>Balanomorpha</taxon>
        <taxon>Balanoidea</taxon>
        <taxon>Balanidae</taxon>
        <taxon>Amphibalaninae</taxon>
        <taxon>Amphibalanus</taxon>
    </lineage>
</organism>
<evidence type="ECO:0000256" key="5">
    <source>
        <dbReference type="ARBA" id="ARBA00023180"/>
    </source>
</evidence>
<dbReference type="PANTHER" id="PTHR23301:SF0">
    <property type="entry name" value="CHITIN-BINDING TYPE-2 DOMAIN-CONTAINING PROTEIN-RELATED"/>
    <property type="match status" value="1"/>
</dbReference>
<dbReference type="Proteomes" id="UP000440578">
    <property type="component" value="Unassembled WGS sequence"/>
</dbReference>
<evidence type="ECO:0000256" key="2">
    <source>
        <dbReference type="ARBA" id="ARBA00022729"/>
    </source>
</evidence>
<feature type="region of interest" description="Disordered" evidence="6">
    <location>
        <begin position="36"/>
        <end position="76"/>
    </location>
</feature>
<sequence length="132" mass="14157">MGPLEVAIYGFMAGDGPVLTSNLGLDRVILRGVAGDNPCGGNSTLPPTPTPAPTSPMTEPSPGPTEPPTRSPTTPPYDFVCPTQYGLYEDAADCHYFYQCSNWTPYRMVCPSSLVYNPNTERCDYSTNVPGC</sequence>
<comment type="caution">
    <text evidence="9">The sequence shown here is derived from an EMBL/GenBank/DDBJ whole genome shotgun (WGS) entry which is preliminary data.</text>
</comment>
<evidence type="ECO:0000256" key="6">
    <source>
        <dbReference type="SAM" id="MobiDB-lite"/>
    </source>
</evidence>
<accession>A0A6A4W1U1</accession>
<evidence type="ECO:0000313" key="10">
    <source>
        <dbReference type="Proteomes" id="UP000440578"/>
    </source>
</evidence>
<dbReference type="SMART" id="SM00494">
    <property type="entry name" value="ChtBD2"/>
    <property type="match status" value="1"/>
</dbReference>
<keyword evidence="4" id="KW-1015">Disulfide bond</keyword>
<dbReference type="SUPFAM" id="SSF57625">
    <property type="entry name" value="Invertebrate chitin-binding proteins"/>
    <property type="match status" value="1"/>
</dbReference>
<dbReference type="PANTHER" id="PTHR23301">
    <property type="entry name" value="CHITIN BINDING PERITROPHIN-A"/>
    <property type="match status" value="1"/>
</dbReference>
<dbReference type="EMBL" id="VIIS01001731">
    <property type="protein sequence ID" value="KAF0293687.1"/>
    <property type="molecule type" value="Genomic_DNA"/>
</dbReference>
<evidence type="ECO:0000259" key="7">
    <source>
        <dbReference type="PROSITE" id="PS50940"/>
    </source>
</evidence>
<feature type="domain" description="Chitin-binding type-2" evidence="7">
    <location>
        <begin position="78"/>
        <end position="132"/>
    </location>
</feature>
<dbReference type="GO" id="GO:0005576">
    <property type="term" value="C:extracellular region"/>
    <property type="evidence" value="ECO:0007669"/>
    <property type="project" value="InterPro"/>
</dbReference>
<feature type="compositionally biased region" description="Pro residues" evidence="6">
    <location>
        <begin position="46"/>
        <end position="75"/>
    </location>
</feature>
<keyword evidence="1" id="KW-0147">Chitin-binding</keyword>
<keyword evidence="5" id="KW-0325">Glycoprotein</keyword>
<dbReference type="OrthoDB" id="6342337at2759"/>
<gene>
    <name evidence="9" type="primary">CHIT_7</name>
    <name evidence="8" type="synonym">CHIT_5</name>
    <name evidence="8" type="ORF">FJT64_000811</name>
    <name evidence="9" type="ORF">FJT64_003524</name>
</gene>